<evidence type="ECO:0000256" key="5">
    <source>
        <dbReference type="ARBA" id="ARBA00022729"/>
    </source>
</evidence>
<dbReference type="KEGG" id="lak:106179156"/>
<comment type="subcellular location">
    <subcellularLocation>
        <location evidence="1">Cell membrane</location>
        <topology evidence="1">Single-pass type I membrane protein</topology>
    </subcellularLocation>
</comment>
<evidence type="ECO:0000256" key="6">
    <source>
        <dbReference type="ARBA" id="ARBA00022737"/>
    </source>
</evidence>
<evidence type="ECO:0000256" key="7">
    <source>
        <dbReference type="ARBA" id="ARBA00022989"/>
    </source>
</evidence>
<keyword evidence="10" id="KW-1015">Disulfide bond</keyword>
<dbReference type="GO" id="GO:0007160">
    <property type="term" value="P:cell-matrix adhesion"/>
    <property type="evidence" value="ECO:0007669"/>
    <property type="project" value="TreeGrafter"/>
</dbReference>
<dbReference type="SUPFAM" id="SSF57196">
    <property type="entry name" value="EGF/Laminin"/>
    <property type="match status" value="2"/>
</dbReference>
<evidence type="ECO:0000259" key="13">
    <source>
        <dbReference type="Pfam" id="PF07974"/>
    </source>
</evidence>
<keyword evidence="6" id="KW-0677">Repeat</keyword>
<dbReference type="PANTHER" id="PTHR10082">
    <property type="entry name" value="INTEGRIN BETA SUBUNIT"/>
    <property type="match status" value="1"/>
</dbReference>
<reference evidence="15" key="1">
    <citation type="submission" date="2025-08" db="UniProtKB">
        <authorList>
            <consortium name="RefSeq"/>
        </authorList>
    </citation>
    <scope>IDENTIFICATION</scope>
    <source>
        <tissue evidence="15">Gonads</tissue>
    </source>
</reference>
<dbReference type="Gene3D" id="2.10.25.10">
    <property type="entry name" value="Laminin"/>
    <property type="match status" value="2"/>
</dbReference>
<dbReference type="PANTHER" id="PTHR10082:SF60">
    <property type="entry name" value="INTEGRIN BETA-PS"/>
    <property type="match status" value="1"/>
</dbReference>
<dbReference type="GeneID" id="106179156"/>
<dbReference type="PROSITE" id="PS52047">
    <property type="entry name" value="I_EGF_2"/>
    <property type="match status" value="1"/>
</dbReference>
<dbReference type="InterPro" id="IPR013111">
    <property type="entry name" value="EGF_extracell"/>
</dbReference>
<dbReference type="Pfam" id="PF07974">
    <property type="entry name" value="EGF_2"/>
    <property type="match status" value="1"/>
</dbReference>
<dbReference type="InParanoid" id="A0A1S3K682"/>
<keyword evidence="3" id="KW-1003">Cell membrane</keyword>
<gene>
    <name evidence="15" type="primary">LOC106179156</name>
</gene>
<keyword evidence="7" id="KW-1133">Transmembrane helix</keyword>
<dbReference type="GO" id="GO:0033627">
    <property type="term" value="P:cell adhesion mediated by integrin"/>
    <property type="evidence" value="ECO:0007669"/>
    <property type="project" value="TreeGrafter"/>
</dbReference>
<evidence type="ECO:0000256" key="8">
    <source>
        <dbReference type="ARBA" id="ARBA00023037"/>
    </source>
</evidence>
<dbReference type="GO" id="GO:0005925">
    <property type="term" value="C:focal adhesion"/>
    <property type="evidence" value="ECO:0007669"/>
    <property type="project" value="TreeGrafter"/>
</dbReference>
<dbReference type="Proteomes" id="UP000085678">
    <property type="component" value="Unplaced"/>
</dbReference>
<accession>A0A1S3K682</accession>
<sequence>MSVMRMLLLGCLLAAALVPIQASEYKCEEDAGSCPENRGIQCGGYGECICGHCACQPGFYGDSCQCSSVTCSYSNGKICGGPDRGRCECGVCKCKQGFAGEACECPLSQNSCVASNGVVML</sequence>
<proteinExistence type="inferred from homology"/>
<protein>
    <submittedName>
        <fullName evidence="15">Integrin beta-2-like protein</fullName>
    </submittedName>
</protein>
<dbReference type="GO" id="GO:0009986">
    <property type="term" value="C:cell surface"/>
    <property type="evidence" value="ECO:0007669"/>
    <property type="project" value="TreeGrafter"/>
</dbReference>
<dbReference type="PROSITE" id="PS00243">
    <property type="entry name" value="I_EGF_1"/>
    <property type="match status" value="2"/>
</dbReference>
<keyword evidence="14" id="KW-1185">Reference proteome</keyword>
<dbReference type="RefSeq" id="XP_013418143.1">
    <property type="nucleotide sequence ID" value="XM_013562689.1"/>
</dbReference>
<feature type="signal peptide" evidence="12">
    <location>
        <begin position="1"/>
        <end position="22"/>
    </location>
</feature>
<feature type="domain" description="Epidermal growth factor-like" evidence="13">
    <location>
        <begin position="34"/>
        <end position="64"/>
    </location>
</feature>
<evidence type="ECO:0000256" key="1">
    <source>
        <dbReference type="ARBA" id="ARBA00004251"/>
    </source>
</evidence>
<dbReference type="InterPro" id="IPR015812">
    <property type="entry name" value="Integrin_bsu"/>
</dbReference>
<dbReference type="GO" id="GO:0008305">
    <property type="term" value="C:integrin complex"/>
    <property type="evidence" value="ECO:0007669"/>
    <property type="project" value="TreeGrafter"/>
</dbReference>
<dbReference type="InterPro" id="IPR057243">
    <property type="entry name" value="Integrin_I-EGF_CS"/>
</dbReference>
<dbReference type="FunFam" id="2.10.25.10:FF:000098">
    <property type="entry name" value="Integrin beta"/>
    <property type="match status" value="1"/>
</dbReference>
<dbReference type="GO" id="GO:0098609">
    <property type="term" value="P:cell-cell adhesion"/>
    <property type="evidence" value="ECO:0007669"/>
    <property type="project" value="TreeGrafter"/>
</dbReference>
<dbReference type="GO" id="GO:0007229">
    <property type="term" value="P:integrin-mediated signaling pathway"/>
    <property type="evidence" value="ECO:0007669"/>
    <property type="project" value="UniProtKB-KW"/>
</dbReference>
<keyword evidence="5 12" id="KW-0732">Signal</keyword>
<dbReference type="AlphaFoldDB" id="A0A1S3K682"/>
<organism evidence="14 15">
    <name type="scientific">Lingula anatina</name>
    <name type="common">Brachiopod</name>
    <name type="synonym">Lingula unguis</name>
    <dbReference type="NCBI Taxonomy" id="7574"/>
    <lineage>
        <taxon>Eukaryota</taxon>
        <taxon>Metazoa</taxon>
        <taxon>Spiralia</taxon>
        <taxon>Lophotrochozoa</taxon>
        <taxon>Brachiopoda</taxon>
        <taxon>Linguliformea</taxon>
        <taxon>Lingulata</taxon>
        <taxon>Lingulida</taxon>
        <taxon>Linguloidea</taxon>
        <taxon>Lingulidae</taxon>
        <taxon>Lingula</taxon>
    </lineage>
</organism>
<evidence type="ECO:0000256" key="10">
    <source>
        <dbReference type="ARBA" id="ARBA00023157"/>
    </source>
</evidence>
<feature type="chain" id="PRO_5010189808" evidence="12">
    <location>
        <begin position="23"/>
        <end position="121"/>
    </location>
</feature>
<evidence type="ECO:0000256" key="3">
    <source>
        <dbReference type="ARBA" id="ARBA00022475"/>
    </source>
</evidence>
<evidence type="ECO:0000256" key="11">
    <source>
        <dbReference type="ARBA" id="ARBA00023180"/>
    </source>
</evidence>
<evidence type="ECO:0000313" key="15">
    <source>
        <dbReference type="RefSeq" id="XP_013418143.1"/>
    </source>
</evidence>
<dbReference type="OrthoDB" id="410592at2759"/>
<dbReference type="GO" id="GO:0005178">
    <property type="term" value="F:integrin binding"/>
    <property type="evidence" value="ECO:0007669"/>
    <property type="project" value="TreeGrafter"/>
</dbReference>
<comment type="similarity">
    <text evidence="2">Belongs to the integrin beta chain family.</text>
</comment>
<evidence type="ECO:0000256" key="9">
    <source>
        <dbReference type="ARBA" id="ARBA00023136"/>
    </source>
</evidence>
<evidence type="ECO:0000256" key="12">
    <source>
        <dbReference type="SAM" id="SignalP"/>
    </source>
</evidence>
<evidence type="ECO:0000313" key="14">
    <source>
        <dbReference type="Proteomes" id="UP000085678"/>
    </source>
</evidence>
<dbReference type="STRING" id="7574.A0A1S3K682"/>
<dbReference type="GO" id="GO:0016477">
    <property type="term" value="P:cell migration"/>
    <property type="evidence" value="ECO:0007669"/>
    <property type="project" value="TreeGrafter"/>
</dbReference>
<keyword evidence="8" id="KW-0401">Integrin</keyword>
<keyword evidence="11" id="KW-0325">Glycoprotein</keyword>
<keyword evidence="4" id="KW-0812">Transmembrane</keyword>
<name>A0A1S3K682_LINAN</name>
<evidence type="ECO:0000256" key="4">
    <source>
        <dbReference type="ARBA" id="ARBA00022692"/>
    </source>
</evidence>
<evidence type="ECO:0000256" key="2">
    <source>
        <dbReference type="ARBA" id="ARBA00007449"/>
    </source>
</evidence>
<keyword evidence="9" id="KW-0472">Membrane</keyword>